<gene>
    <name evidence="1" type="ORF">DVJ83_15000</name>
</gene>
<dbReference type="KEGG" id="dwu:DVJ83_15000"/>
<reference evidence="1 2" key="1">
    <citation type="submission" date="2018-07" db="EMBL/GenBank/DDBJ databases">
        <title>Complete Genome and Methylome Analysis of Deinococcus wulumuqiensis NEB 479.</title>
        <authorList>
            <person name="Fomenkov A."/>
            <person name="Luyten Y."/>
            <person name="Vincze T."/>
            <person name="Anton B.P."/>
            <person name="Clark T."/>
            <person name="Roberts R.J."/>
            <person name="Morgan R.D."/>
        </authorList>
    </citation>
    <scope>NUCLEOTIDE SEQUENCE [LARGE SCALE GENOMIC DNA]</scope>
    <source>
        <strain evidence="1 2">NEB 479</strain>
        <plasmid evidence="2">Plasmid pdrdb</plasmid>
    </source>
</reference>
<proteinExistence type="predicted"/>
<organism evidence="1 2">
    <name type="scientific">Deinococcus wulumuqiensis</name>
    <dbReference type="NCBI Taxonomy" id="980427"/>
    <lineage>
        <taxon>Bacteria</taxon>
        <taxon>Thermotogati</taxon>
        <taxon>Deinococcota</taxon>
        <taxon>Deinococci</taxon>
        <taxon>Deinococcales</taxon>
        <taxon>Deinococcaceae</taxon>
        <taxon>Deinococcus</taxon>
    </lineage>
</organism>
<keyword evidence="1" id="KW-0614">Plasmid</keyword>
<name>A0A345ILB1_9DEIO</name>
<protein>
    <submittedName>
        <fullName evidence="1">Uncharacterized protein</fullName>
    </submittedName>
</protein>
<accession>A0A345ILB1</accession>
<dbReference type="AlphaFoldDB" id="A0A345ILB1"/>
<evidence type="ECO:0000313" key="1">
    <source>
        <dbReference type="EMBL" id="AXH00484.1"/>
    </source>
</evidence>
<dbReference type="Proteomes" id="UP000253744">
    <property type="component" value="Plasmid pDrdB"/>
</dbReference>
<geneLocation type="plasmid" evidence="2">
    <name>pdrdb</name>
</geneLocation>
<evidence type="ECO:0000313" key="2">
    <source>
        <dbReference type="Proteomes" id="UP000253744"/>
    </source>
</evidence>
<sequence length="94" mass="10515">MKQGKIKFYRSDVNFEAGDHLERDLPHNKTETLLIEDAEFKSEFDPIPAHYVLTVHNVAKQKAAAAPSSVTYNLYGTNSRLNDPALKVQGLRSG</sequence>
<dbReference type="EMBL" id="CP031160">
    <property type="protein sequence ID" value="AXH00484.1"/>
    <property type="molecule type" value="Genomic_DNA"/>
</dbReference>